<proteinExistence type="predicted"/>
<name>A0ACC5ZKF4_9TELE</name>
<organism evidence="1 2">
    <name type="scientific">Pangasius djambal</name>
    <dbReference type="NCBI Taxonomy" id="1691987"/>
    <lineage>
        <taxon>Eukaryota</taxon>
        <taxon>Metazoa</taxon>
        <taxon>Chordata</taxon>
        <taxon>Craniata</taxon>
        <taxon>Vertebrata</taxon>
        <taxon>Euteleostomi</taxon>
        <taxon>Actinopterygii</taxon>
        <taxon>Neopterygii</taxon>
        <taxon>Teleostei</taxon>
        <taxon>Ostariophysi</taxon>
        <taxon>Siluriformes</taxon>
        <taxon>Pangasiidae</taxon>
        <taxon>Pangasius</taxon>
    </lineage>
</organism>
<dbReference type="Proteomes" id="UP000830395">
    <property type="component" value="Chromosome 26"/>
</dbReference>
<gene>
    <name evidence="1" type="ORF">PDJAM_G00157340</name>
</gene>
<reference evidence="1" key="1">
    <citation type="submission" date="2020-02" db="EMBL/GenBank/DDBJ databases">
        <title>Genome sequencing of the panga catfish, Pangasius djambal.</title>
        <authorList>
            <person name="Wen M."/>
            <person name="Zahm M."/>
            <person name="Roques C."/>
            <person name="Cabau C."/>
            <person name="Klopp C."/>
            <person name="Donnadieu C."/>
            <person name="Jouanno E."/>
            <person name="Avarre J.-C."/>
            <person name="Campet M."/>
            <person name="Ha T."/>
            <person name="Dugue R."/>
            <person name="Lampietro C."/>
            <person name="Louis A."/>
            <person name="Herpin A."/>
            <person name="Echchiki A."/>
            <person name="Berthelot C."/>
            <person name="Parey E."/>
            <person name="Roest-Crollius H."/>
            <person name="Braasch I."/>
            <person name="Postlethwait J.H."/>
            <person name="Bobe J."/>
            <person name="Montfort J."/>
            <person name="Bouchez O."/>
            <person name="Begum T."/>
            <person name="Schartl M."/>
            <person name="Gustiano R."/>
            <person name="Guiguen Y."/>
        </authorList>
    </citation>
    <scope>NUCLEOTIDE SEQUENCE</scope>
    <source>
        <strain evidence="1">Pdj_M5554</strain>
    </source>
</reference>
<dbReference type="EMBL" id="CM041000">
    <property type="protein sequence ID" value="MCJ8747776.1"/>
    <property type="molecule type" value="Genomic_DNA"/>
</dbReference>
<sequence>MTESGVDELDWPAQSPDLNPIEHLWDELERRLRARPSRPTSVCDLTNALLEEWSKIPINTLLNLVDSLPRRVEAVIAAKVSRKYNIYIFLCRHDREGLSKRRLSSILKAPRTSMKVIGNDQDENQEETRPIEKQRRSRRVSFATTNNIHVFPKDIKADPVLAPIQNLTAGANDGQNEKMHSFDTSEKHEIMGLDTMLTTPIRFALNKENFFPEPILPVDSVDRTVLLGENTGYMDMTQSQTIAIDMEDEFNPELTLNMSNLSELHKLNSQNSMPCKTFGTMEKDVMHSEFNDFLASLSKRSAQNVSASFPKKNSDHFTFENTSNAKIDKENVLPTCLTKHTLLERDHMDMTNSHTVVIKEREAFQHFPYSVGGNRRSTNTGSSSNYLDDMELTRSQTATINFKGMENVHHSMPFEDRKKCKFVCDDNSEMIMTQVLDEYVQDQEQLSEQNRADHFQSNVSFAPMADSDDMEVTQSQTVVLETKYRGEPFSKSSNVSSFVSSMTGNADRIMMNTTQIGNVTPGALAASETGACKRNVTLATSAVFHNDQNDFMELTCQASTGVLSPDLDDSVLKGCSNVAIDPKHISATNVMLSKPQASFMLPPSVSSEVKRADHFKSELSLSHMGDDMEMTQCHTVGDDLENTHHTVCDDMEMTQCQTVVLETKSCDEYKSSDKSKKRLSLVSASVRTKAMTHEHTGQMELNRYSFSKRTKTENCMVTTAQRFLLQDLPDCMEIQQGTASDMHVIHDDMELTGCKNITIDTKTSWVTSPSNQVQSTPCVLSSRPTIDKMKRSEAILEKLGTVHPSQAVDCKSPISVMDLDAGNLVAKHKEAISDVAGMDLVRDQTVDTKPDHKNYKPSSSNSVNENVTLNSTVKHVESSEEDCNMEITRAFTVPLEEQCCVALNQEEMARETVETAPVTTDHKIFNQMDHTLPINNETVSSAKKEGCVFESDIDTLKKEHSSSVKSRRRSLADLQVKLQNISQYIGEQDGVLAGSVTAPLVSFTVVSPVDKHSEIDSSLQPSKETELLENKINLSHKEGTTPFNLKNSLMARLSVGGIMPKFPPRARSASPNQTEPKSPNDLQGFKLQTCFNADVQNSSYETDLIDEVLPEEDFSGTLVSYLSKTKEPEVTTGVHLNEDANEYDRMESVMNINLSEKMPPEVKDATVKDTSEKLWDSNYAPSHVVKIDDTNSSSNSTTMKCEGISELTLRNSQLDSQIEGTMDHEFDFYKKLEEGSVTVNEFLTHFGAKFVIHRSRPSAIPDNFRAEQTYTMEDLLKEKYIHRPKQKVYDIDCQNLSAMVEGFKTEMADQDKPLRSINGTLLQDICAFSKDQLQRFGAKLKERRVYFRKRRKALSHKMKENLYSEFLKTTQETKQSLMTKIKETNEMLKDLDGCINDLDSELIGMNNIVMGDQHSLIRLEPVLKAKQEELDALNSEVTEKEKQICKLELQAQTLADTWDKVQDETRELECRTTNLNSLSEWRFKSEDKNGVVFTFLHDTVQLEVKHKKATGKECMQDDVERDVDISFKFLLNAASSQPSAIMIHKLLTENINSQDKWMQKYSTTQNIPMLLHDVSVVVSRLRLLGEEIHRLKKWGGLRLGILHITCVDTLVEVMFSSVRAFVKFELSLAVTPDYPFRPLQLQKFKNHIGDTRLEQIKDIISSVRPAKNYLTTVLKRIHSNLLD</sequence>
<evidence type="ECO:0000313" key="2">
    <source>
        <dbReference type="Proteomes" id="UP000830395"/>
    </source>
</evidence>
<comment type="caution">
    <text evidence="1">The sequence shown here is derived from an EMBL/GenBank/DDBJ whole genome shotgun (WGS) entry which is preliminary data.</text>
</comment>
<accession>A0ACC5ZKF4</accession>
<protein>
    <submittedName>
        <fullName evidence="1">Uncharacterized protein</fullName>
    </submittedName>
</protein>
<keyword evidence="2" id="KW-1185">Reference proteome</keyword>
<evidence type="ECO:0000313" key="1">
    <source>
        <dbReference type="EMBL" id="MCJ8747776.1"/>
    </source>
</evidence>